<organism evidence="1 2">
    <name type="scientific">Microbulbifer aestuariivivens</name>
    <dbReference type="NCBI Taxonomy" id="1908308"/>
    <lineage>
        <taxon>Bacteria</taxon>
        <taxon>Pseudomonadati</taxon>
        <taxon>Pseudomonadota</taxon>
        <taxon>Gammaproteobacteria</taxon>
        <taxon>Cellvibrionales</taxon>
        <taxon>Microbulbiferaceae</taxon>
        <taxon>Microbulbifer</taxon>
    </lineage>
</organism>
<dbReference type="Proteomes" id="UP001408594">
    <property type="component" value="Unassembled WGS sequence"/>
</dbReference>
<sequence>MVFYGIGSAFKSAGWAQAAKGAKGVWGTGLNGLGHASKVLAHAVAGGLMSEMQGRRFKHGFTSAGIVQAFSGGIDLIDAGAESSVMRVIAAAVLGGTASVASGGKFANGAITGAFSRAFNDEAHQATQKRDTGWWAQTKAFVKGAISYPKDVVRTVVTGGSVACEGFSSACAQNVENSRRIGRAIYDYNNDPEVAQQVDMANKLATQAVMNDPVIQSQIAGRATVATIVGTGGVIGMGLNVMAITGGALRASEAGGNFVDTSELVQGELGVDLE</sequence>
<accession>A0ABP9WSL9</accession>
<proteinExistence type="predicted"/>
<comment type="caution">
    <text evidence="1">The sequence shown here is derived from an EMBL/GenBank/DDBJ whole genome shotgun (WGS) entry which is preliminary data.</text>
</comment>
<evidence type="ECO:0008006" key="3">
    <source>
        <dbReference type="Google" id="ProtNLM"/>
    </source>
</evidence>
<dbReference type="EMBL" id="BAABRT010000053">
    <property type="protein sequence ID" value="GAA5526222.1"/>
    <property type="molecule type" value="Genomic_DNA"/>
</dbReference>
<reference evidence="1 2" key="1">
    <citation type="submission" date="2024-02" db="EMBL/GenBank/DDBJ databases">
        <title>Microbulbifer aestuariivivens NBRC 112533.</title>
        <authorList>
            <person name="Ichikawa N."/>
            <person name="Katano-Makiyama Y."/>
            <person name="Hidaka K."/>
        </authorList>
    </citation>
    <scope>NUCLEOTIDE SEQUENCE [LARGE SCALE GENOMIC DNA]</scope>
    <source>
        <strain evidence="1 2">NBRC 112533</strain>
    </source>
</reference>
<keyword evidence="2" id="KW-1185">Reference proteome</keyword>
<evidence type="ECO:0000313" key="1">
    <source>
        <dbReference type="EMBL" id="GAA5526222.1"/>
    </source>
</evidence>
<protein>
    <recommendedName>
        <fullName evidence="3">DUF637 domain-containing protein</fullName>
    </recommendedName>
</protein>
<gene>
    <name evidence="1" type="ORF">Maes01_02821</name>
</gene>
<name>A0ABP9WSL9_9GAMM</name>
<evidence type="ECO:0000313" key="2">
    <source>
        <dbReference type="Proteomes" id="UP001408594"/>
    </source>
</evidence>